<evidence type="ECO:0000313" key="2">
    <source>
        <dbReference type="EMBL" id="AKF92411.1"/>
    </source>
</evidence>
<accession>A0A0F6XYQ0</accession>
<keyword evidence="1" id="KW-0472">Membrane</keyword>
<dbReference type="EMBL" id="CP011074">
    <property type="protein sequence ID" value="AKF92411.1"/>
    <property type="molecule type" value="Genomic_DNA"/>
</dbReference>
<organism evidence="2">
    <name type="scientific">Brevibacillus laterosporus</name>
    <name type="common">Bacillus laterosporus</name>
    <dbReference type="NCBI Taxonomy" id="1465"/>
    <lineage>
        <taxon>Bacteria</taxon>
        <taxon>Bacillati</taxon>
        <taxon>Bacillota</taxon>
        <taxon>Bacilli</taxon>
        <taxon>Bacillales</taxon>
        <taxon>Paenibacillaceae</taxon>
        <taxon>Brevibacillus</taxon>
    </lineage>
</organism>
<keyword evidence="1" id="KW-0812">Transmembrane</keyword>
<keyword evidence="1" id="KW-1133">Transmembrane helix</keyword>
<evidence type="ECO:0000256" key="1">
    <source>
        <dbReference type="SAM" id="Phobius"/>
    </source>
</evidence>
<gene>
    <name evidence="2" type="ORF">EX87_01020</name>
</gene>
<dbReference type="AlphaFoldDB" id="A0A0F6XYQ0"/>
<proteinExistence type="predicted"/>
<feature type="transmembrane region" description="Helical" evidence="1">
    <location>
        <begin position="6"/>
        <end position="28"/>
    </location>
</feature>
<reference evidence="2" key="1">
    <citation type="submission" date="2015-03" db="EMBL/GenBank/DDBJ databases">
        <title>MIGS Cultured Bacterial/Archaeal sample from Brevibacillus laterosporus.</title>
        <authorList>
            <person name="Zeng D."/>
            <person name="Zhu L."/>
            <person name="Dong G."/>
            <person name="Ye W."/>
            <person name="Ren D."/>
            <person name="Wu L."/>
            <person name="Xu J."/>
            <person name="Li G."/>
            <person name="Guo L."/>
        </authorList>
    </citation>
    <scope>NUCLEOTIDE SEQUENCE</scope>
    <source>
        <strain evidence="2">B9</strain>
    </source>
</reference>
<sequence length="59" mass="7272">MKYYYLSLLLIFAFTFLFNFFEVIKSLLEKNMSRYKTCRILSLISFLFFITIYILAYKK</sequence>
<name>A0A0F6XYQ0_BRELA</name>
<protein>
    <submittedName>
        <fullName evidence="2">Uncharacterized protein</fullName>
    </submittedName>
</protein>
<feature type="transmembrane region" description="Helical" evidence="1">
    <location>
        <begin position="40"/>
        <end position="57"/>
    </location>
</feature>